<organism evidence="2 3">
    <name type="scientific">Rhizopus microsporus ATCC 52813</name>
    <dbReference type="NCBI Taxonomy" id="1340429"/>
    <lineage>
        <taxon>Eukaryota</taxon>
        <taxon>Fungi</taxon>
        <taxon>Fungi incertae sedis</taxon>
        <taxon>Mucoromycota</taxon>
        <taxon>Mucoromycotina</taxon>
        <taxon>Mucoromycetes</taxon>
        <taxon>Mucorales</taxon>
        <taxon>Mucorineae</taxon>
        <taxon>Rhizopodaceae</taxon>
        <taxon>Rhizopus</taxon>
    </lineage>
</organism>
<dbReference type="Proteomes" id="UP000242254">
    <property type="component" value="Unassembled WGS sequence"/>
</dbReference>
<accession>A0A2G4T951</accession>
<sequence length="104" mass="11831">MTNVGTRSNRGKRERATDDENAFDGAIKQQNNLVKIDEGSISKLLMEIRDIEKTINNIIVQINNSLDDITKEKTLVNEQQTLKAPMKQKKVAMQINIILIYTNT</sequence>
<reference evidence="2 3" key="1">
    <citation type="journal article" date="2016" name="Proc. Natl. Acad. Sci. U.S.A.">
        <title>Lipid metabolic changes in an early divergent fungus govern the establishment of a mutualistic symbiosis with endobacteria.</title>
        <authorList>
            <person name="Lastovetsky O.A."/>
            <person name="Gaspar M.L."/>
            <person name="Mondo S.J."/>
            <person name="LaButti K.M."/>
            <person name="Sandor L."/>
            <person name="Grigoriev I.V."/>
            <person name="Henry S.A."/>
            <person name="Pawlowska T.E."/>
        </authorList>
    </citation>
    <scope>NUCLEOTIDE SEQUENCE [LARGE SCALE GENOMIC DNA]</scope>
    <source>
        <strain evidence="2 3">ATCC 52813</strain>
    </source>
</reference>
<feature type="region of interest" description="Disordered" evidence="1">
    <location>
        <begin position="1"/>
        <end position="24"/>
    </location>
</feature>
<gene>
    <name evidence="2" type="ORF">RHIMIDRAFT_232955</name>
</gene>
<evidence type="ECO:0000313" key="3">
    <source>
        <dbReference type="Proteomes" id="UP000242254"/>
    </source>
</evidence>
<keyword evidence="3" id="KW-1185">Reference proteome</keyword>
<dbReference type="EMBL" id="KZ303842">
    <property type="protein sequence ID" value="PHZ17528.1"/>
    <property type="molecule type" value="Genomic_DNA"/>
</dbReference>
<evidence type="ECO:0000313" key="2">
    <source>
        <dbReference type="EMBL" id="PHZ17528.1"/>
    </source>
</evidence>
<dbReference type="RefSeq" id="XP_023471236.1">
    <property type="nucleotide sequence ID" value="XM_023607850.1"/>
</dbReference>
<dbReference type="AlphaFoldDB" id="A0A2G4T951"/>
<proteinExistence type="predicted"/>
<protein>
    <submittedName>
        <fullName evidence="2">Uncharacterized protein</fullName>
    </submittedName>
</protein>
<name>A0A2G4T951_RHIZD</name>
<dbReference type="GeneID" id="35438840"/>
<evidence type="ECO:0000256" key="1">
    <source>
        <dbReference type="SAM" id="MobiDB-lite"/>
    </source>
</evidence>